<dbReference type="Proteomes" id="UP000195072">
    <property type="component" value="Unassembled WGS sequence"/>
</dbReference>
<feature type="transmembrane region" description="Helical" evidence="1">
    <location>
        <begin position="26"/>
        <end position="53"/>
    </location>
</feature>
<keyword evidence="1" id="KW-0472">Membrane</keyword>
<keyword evidence="1" id="KW-1133">Transmembrane helix</keyword>
<organism evidence="2 3">
    <name type="scientific">Acetobacter senegalensis</name>
    <dbReference type="NCBI Taxonomy" id="446692"/>
    <lineage>
        <taxon>Bacteria</taxon>
        <taxon>Pseudomonadati</taxon>
        <taxon>Pseudomonadota</taxon>
        <taxon>Alphaproteobacteria</taxon>
        <taxon>Acetobacterales</taxon>
        <taxon>Acetobacteraceae</taxon>
        <taxon>Acetobacter</taxon>
    </lineage>
</organism>
<keyword evidence="1" id="KW-0812">Transmembrane</keyword>
<evidence type="ECO:0000256" key="1">
    <source>
        <dbReference type="SAM" id="Phobius"/>
    </source>
</evidence>
<proteinExistence type="predicted"/>
<protein>
    <submittedName>
        <fullName evidence="2">Uncharacterized protein</fullName>
    </submittedName>
</protein>
<feature type="transmembrane region" description="Helical" evidence="1">
    <location>
        <begin position="122"/>
        <end position="143"/>
    </location>
</feature>
<sequence>MGFNHLQTLPVEYFHKNHIDGKKYTFIFYEVITLLSCFLIKDSIMGWFGGALFGEIQEQRFEKIILTEKKISELQNKLSEQEAASDIEITRIEIDDQKKYFDMLSSAWNTENTRLNRTFTVIAAYVGLATFSIPVFKFCFGVIPLKWEFYIIPVALIYVFGPIVWALVRARVKYSRRRHTIPSTPTPSPSSM</sequence>
<accession>A0A252EFM1</accession>
<evidence type="ECO:0000313" key="3">
    <source>
        <dbReference type="Proteomes" id="UP000195072"/>
    </source>
</evidence>
<reference evidence="2 3" key="1">
    <citation type="submission" date="2014-06" db="EMBL/GenBank/DDBJ databases">
        <authorList>
            <person name="Ju J."/>
            <person name="Zhang J."/>
        </authorList>
    </citation>
    <scope>NUCLEOTIDE SEQUENCE [LARGE SCALE GENOMIC DNA]</scope>
    <source>
        <strain evidence="2">DmL_050</strain>
    </source>
</reference>
<dbReference type="AlphaFoldDB" id="A0A252EFM1"/>
<feature type="transmembrane region" description="Helical" evidence="1">
    <location>
        <begin position="149"/>
        <end position="168"/>
    </location>
</feature>
<name>A0A252EFM1_9PROT</name>
<gene>
    <name evidence="2" type="ORF">HK16_19720</name>
</gene>
<dbReference type="EMBL" id="JOOZ01000090">
    <property type="protein sequence ID" value="OUL64994.1"/>
    <property type="molecule type" value="Genomic_DNA"/>
</dbReference>
<evidence type="ECO:0000313" key="2">
    <source>
        <dbReference type="EMBL" id="OUL64994.1"/>
    </source>
</evidence>
<comment type="caution">
    <text evidence="2">The sequence shown here is derived from an EMBL/GenBank/DDBJ whole genome shotgun (WGS) entry which is preliminary data.</text>
</comment>